<sequence>MNKHNALSSGQALDDYFEALLDDLDETRAPQQEAVAEDSVRQSDSEPSWQKTATPLDPDYQLEPQPKLAPDETDVEPVAFAEPERDLAEVERLLAQLKVDEEAELAQAEAEVEPQVKTATETDTPDVDTVVEPDLEVTTETDIESDTEVTTETLLDEPIVDTEVTEEVAVETEQAQAIDLDAEMMVEPQTDLEADIATDAELDTAVDLDTEVDLETEVEAEQTVDVESAVEPETQAGEDLPPTRWENVETASEFQVLFFESMGVTYAVPLAELGGIHQLGDCNHLIGRPDWYLGLQTEKHQQLDVVDTARWVMPEKLADNSHRDDYNYIVLLGDSKWGLACNRLLGTQALSGKAIRWRKQAGKRPWLAGMVKEKMCALIHVQAFIAMLNQGIDAKAMA</sequence>
<name>A0ABX6K6T1_SALCS</name>
<protein>
    <submittedName>
        <fullName evidence="3">Chemotaxis protein CheW</fullName>
    </submittedName>
</protein>
<dbReference type="SUPFAM" id="SSF50341">
    <property type="entry name" value="CheW-like"/>
    <property type="match status" value="1"/>
</dbReference>
<reference evidence="3 4" key="1">
    <citation type="submission" date="2020-03" db="EMBL/GenBank/DDBJ databases">
        <title>Genome mining reveals the biosynthetic pathways of PHA and ectoines of the halophilic strain Salinivibrio costicola M318 isolated from fermented shrimp paste.</title>
        <authorList>
            <person name="Doan T.V."/>
            <person name="Tran L.T."/>
            <person name="Trieu T.A."/>
            <person name="Nguyen Q.V."/>
            <person name="Quach T.N."/>
            <person name="Phi T.Q."/>
            <person name="Kumar S."/>
        </authorList>
    </citation>
    <scope>NUCLEOTIDE SEQUENCE [LARGE SCALE GENOMIC DNA]</scope>
    <source>
        <strain evidence="3 4">M318</strain>
    </source>
</reference>
<organism evidence="3 4">
    <name type="scientific">Salinivibrio costicola</name>
    <name type="common">Vibrio costicola</name>
    <dbReference type="NCBI Taxonomy" id="51367"/>
    <lineage>
        <taxon>Bacteria</taxon>
        <taxon>Pseudomonadati</taxon>
        <taxon>Pseudomonadota</taxon>
        <taxon>Gammaproteobacteria</taxon>
        <taxon>Vibrionales</taxon>
        <taxon>Vibrionaceae</taxon>
        <taxon>Salinivibrio</taxon>
    </lineage>
</organism>
<evidence type="ECO:0000313" key="4">
    <source>
        <dbReference type="Proteomes" id="UP000501408"/>
    </source>
</evidence>
<dbReference type="Pfam" id="PF01584">
    <property type="entry name" value="CheW"/>
    <property type="match status" value="1"/>
</dbReference>
<evidence type="ECO:0000256" key="1">
    <source>
        <dbReference type="SAM" id="MobiDB-lite"/>
    </source>
</evidence>
<evidence type="ECO:0000313" key="3">
    <source>
        <dbReference type="EMBL" id="QIR06699.1"/>
    </source>
</evidence>
<gene>
    <name evidence="3" type="ORF">HBA18_10155</name>
</gene>
<dbReference type="Proteomes" id="UP000501408">
    <property type="component" value="Chromosome 1"/>
</dbReference>
<dbReference type="InterPro" id="IPR014506">
    <property type="entry name" value="UCP020479_CheW"/>
</dbReference>
<feature type="region of interest" description="Disordered" evidence="1">
    <location>
        <begin position="28"/>
        <end position="74"/>
    </location>
</feature>
<dbReference type="RefSeq" id="WP_167314728.1">
    <property type="nucleotide sequence ID" value="NZ_CP050266.1"/>
</dbReference>
<dbReference type="EMBL" id="CP050266">
    <property type="protein sequence ID" value="QIR06699.1"/>
    <property type="molecule type" value="Genomic_DNA"/>
</dbReference>
<proteinExistence type="predicted"/>
<dbReference type="InterPro" id="IPR036061">
    <property type="entry name" value="CheW-like_dom_sf"/>
</dbReference>
<dbReference type="SMART" id="SM00260">
    <property type="entry name" value="CheW"/>
    <property type="match status" value="1"/>
</dbReference>
<feature type="domain" description="CheW-like" evidence="2">
    <location>
        <begin position="253"/>
        <end position="390"/>
    </location>
</feature>
<feature type="region of interest" description="Disordered" evidence="1">
    <location>
        <begin position="107"/>
        <end position="129"/>
    </location>
</feature>
<dbReference type="PROSITE" id="PS50851">
    <property type="entry name" value="CHEW"/>
    <property type="match status" value="1"/>
</dbReference>
<evidence type="ECO:0000259" key="2">
    <source>
        <dbReference type="PROSITE" id="PS50851"/>
    </source>
</evidence>
<keyword evidence="4" id="KW-1185">Reference proteome</keyword>
<dbReference type="InterPro" id="IPR002545">
    <property type="entry name" value="CheW-lke_dom"/>
</dbReference>
<accession>A0ABX6K6T1</accession>
<dbReference type="PIRSF" id="PIRSF020479">
    <property type="entry name" value="UCP020479_CheW"/>
    <property type="match status" value="1"/>
</dbReference>